<dbReference type="InterPro" id="IPR006293">
    <property type="entry name" value="DNA_helicase_ATP-dep_RecQ_bac"/>
</dbReference>
<proteinExistence type="inferred from homology"/>
<dbReference type="GO" id="GO:0006281">
    <property type="term" value="P:DNA repair"/>
    <property type="evidence" value="ECO:0007669"/>
    <property type="project" value="UniProtKB-KW"/>
</dbReference>
<dbReference type="InterPro" id="IPR011545">
    <property type="entry name" value="DEAD/DEAH_box_helicase_dom"/>
</dbReference>
<dbReference type="Pfam" id="PF16124">
    <property type="entry name" value="RecQ_Zn_bind"/>
    <property type="match status" value="1"/>
</dbReference>
<feature type="domain" description="HRDC" evidence="17">
    <location>
        <begin position="545"/>
        <end position="616"/>
    </location>
</feature>
<feature type="domain" description="Helicase ATP-binding" evidence="18">
    <location>
        <begin position="47"/>
        <end position="215"/>
    </location>
</feature>
<evidence type="ECO:0000259" key="19">
    <source>
        <dbReference type="PROSITE" id="PS51194"/>
    </source>
</evidence>
<keyword evidence="11" id="KW-0238">DNA-binding</keyword>
<dbReference type="InterPro" id="IPR036388">
    <property type="entry name" value="WH-like_DNA-bd_sf"/>
</dbReference>
<keyword evidence="6" id="KW-0227">DNA damage</keyword>
<dbReference type="GO" id="GO:0046872">
    <property type="term" value="F:metal ion binding"/>
    <property type="evidence" value="ECO:0007669"/>
    <property type="project" value="UniProtKB-KW"/>
</dbReference>
<organism evidence="20 21">
    <name type="scientific">Algimonas arctica</name>
    <dbReference type="NCBI Taxonomy" id="1479486"/>
    <lineage>
        <taxon>Bacteria</taxon>
        <taxon>Pseudomonadati</taxon>
        <taxon>Pseudomonadota</taxon>
        <taxon>Alphaproteobacteria</taxon>
        <taxon>Maricaulales</taxon>
        <taxon>Robiginitomaculaceae</taxon>
        <taxon>Algimonas</taxon>
    </lineage>
</organism>
<comment type="caution">
    <text evidence="20">The sequence shown here is derived from an EMBL/GenBank/DDBJ whole genome shotgun (WGS) entry which is preliminary data.</text>
</comment>
<dbReference type="Gene3D" id="1.10.150.80">
    <property type="entry name" value="HRDC domain"/>
    <property type="match status" value="1"/>
</dbReference>
<dbReference type="CDD" id="cd17920">
    <property type="entry name" value="DEXHc_RecQ"/>
    <property type="match status" value="1"/>
</dbReference>
<dbReference type="NCBIfam" id="TIGR00614">
    <property type="entry name" value="recQ_fam"/>
    <property type="match status" value="1"/>
</dbReference>
<dbReference type="SUPFAM" id="SSF47819">
    <property type="entry name" value="HRDC-like"/>
    <property type="match status" value="1"/>
</dbReference>
<dbReference type="InterPro" id="IPR010997">
    <property type="entry name" value="HRDC-like_sf"/>
</dbReference>
<keyword evidence="10" id="KW-0067">ATP-binding</keyword>
<protein>
    <recommendedName>
        <fullName evidence="16">DNA helicase RecQ</fullName>
        <ecNumber evidence="16">5.6.2.4</ecNumber>
    </recommendedName>
</protein>
<dbReference type="InterPro" id="IPR001650">
    <property type="entry name" value="Helicase_C-like"/>
</dbReference>
<dbReference type="GO" id="GO:0043590">
    <property type="term" value="C:bacterial nucleoid"/>
    <property type="evidence" value="ECO:0007669"/>
    <property type="project" value="TreeGrafter"/>
</dbReference>
<dbReference type="SUPFAM" id="SSF46785">
    <property type="entry name" value="Winged helix' DNA-binding domain"/>
    <property type="match status" value="1"/>
</dbReference>
<dbReference type="GO" id="GO:0043138">
    <property type="term" value="F:3'-5' DNA helicase activity"/>
    <property type="evidence" value="ECO:0007669"/>
    <property type="project" value="UniProtKB-EC"/>
</dbReference>
<dbReference type="SMART" id="SM00956">
    <property type="entry name" value="RQC"/>
    <property type="match status" value="1"/>
</dbReference>
<gene>
    <name evidence="20" type="ORF">GCM10009069_01300</name>
</gene>
<reference evidence="20" key="2">
    <citation type="submission" date="2020-09" db="EMBL/GenBank/DDBJ databases">
        <authorList>
            <person name="Sun Q."/>
            <person name="Kim S."/>
        </authorList>
    </citation>
    <scope>NUCLEOTIDE SEQUENCE</scope>
    <source>
        <strain evidence="20">KCTC 32513</strain>
    </source>
</reference>
<dbReference type="AlphaFoldDB" id="A0A8J3CPH0"/>
<dbReference type="Pfam" id="PF00271">
    <property type="entry name" value="Helicase_C"/>
    <property type="match status" value="1"/>
</dbReference>
<dbReference type="GO" id="GO:0005524">
    <property type="term" value="F:ATP binding"/>
    <property type="evidence" value="ECO:0007669"/>
    <property type="project" value="UniProtKB-KW"/>
</dbReference>
<keyword evidence="12" id="KW-0233">DNA recombination</keyword>
<comment type="similarity">
    <text evidence="3">Belongs to the helicase family. RecQ subfamily.</text>
</comment>
<keyword evidence="9" id="KW-0862">Zinc</keyword>
<evidence type="ECO:0000256" key="15">
    <source>
        <dbReference type="ARBA" id="ARBA00034617"/>
    </source>
</evidence>
<dbReference type="InterPro" id="IPR036390">
    <property type="entry name" value="WH_DNA-bd_sf"/>
</dbReference>
<dbReference type="InterPro" id="IPR004589">
    <property type="entry name" value="DNA_helicase_ATP-dep_RecQ"/>
</dbReference>
<evidence type="ECO:0000256" key="2">
    <source>
        <dbReference type="ARBA" id="ARBA00001947"/>
    </source>
</evidence>
<dbReference type="GO" id="GO:0016787">
    <property type="term" value="F:hydrolase activity"/>
    <property type="evidence" value="ECO:0007669"/>
    <property type="project" value="UniProtKB-KW"/>
</dbReference>
<dbReference type="InterPro" id="IPR018982">
    <property type="entry name" value="RQC_domain"/>
</dbReference>
<dbReference type="FunFam" id="3.40.50.300:FF:001389">
    <property type="entry name" value="ATP-dependent DNA helicase RecQ"/>
    <property type="match status" value="1"/>
</dbReference>
<dbReference type="GO" id="GO:0006310">
    <property type="term" value="P:DNA recombination"/>
    <property type="evidence" value="ECO:0007669"/>
    <property type="project" value="UniProtKB-UniRule"/>
</dbReference>
<dbReference type="Pfam" id="PF00270">
    <property type="entry name" value="DEAD"/>
    <property type="match status" value="1"/>
</dbReference>
<dbReference type="InterPro" id="IPR002121">
    <property type="entry name" value="HRDC_dom"/>
</dbReference>
<dbReference type="InterPro" id="IPR014001">
    <property type="entry name" value="Helicase_ATP-bd"/>
</dbReference>
<dbReference type="GO" id="GO:0005737">
    <property type="term" value="C:cytoplasm"/>
    <property type="evidence" value="ECO:0007669"/>
    <property type="project" value="TreeGrafter"/>
</dbReference>
<dbReference type="PROSITE" id="PS51194">
    <property type="entry name" value="HELICASE_CTER"/>
    <property type="match status" value="1"/>
</dbReference>
<dbReference type="PROSITE" id="PS51192">
    <property type="entry name" value="HELICASE_ATP_BIND_1"/>
    <property type="match status" value="1"/>
</dbReference>
<comment type="cofactor">
    <cofactor evidence="2">
        <name>Zn(2+)</name>
        <dbReference type="ChEBI" id="CHEBI:29105"/>
    </cofactor>
</comment>
<evidence type="ECO:0000256" key="8">
    <source>
        <dbReference type="ARBA" id="ARBA00022806"/>
    </source>
</evidence>
<dbReference type="Gene3D" id="3.40.50.300">
    <property type="entry name" value="P-loop containing nucleotide triphosphate hydrolases"/>
    <property type="match status" value="2"/>
</dbReference>
<dbReference type="SMART" id="SM00341">
    <property type="entry name" value="HRDC"/>
    <property type="match status" value="1"/>
</dbReference>
<name>A0A8J3CPH0_9PROT</name>
<evidence type="ECO:0000256" key="11">
    <source>
        <dbReference type="ARBA" id="ARBA00023125"/>
    </source>
</evidence>
<evidence type="ECO:0000256" key="13">
    <source>
        <dbReference type="ARBA" id="ARBA00023204"/>
    </source>
</evidence>
<evidence type="ECO:0000259" key="17">
    <source>
        <dbReference type="PROSITE" id="PS50967"/>
    </source>
</evidence>
<evidence type="ECO:0000256" key="3">
    <source>
        <dbReference type="ARBA" id="ARBA00005446"/>
    </source>
</evidence>
<evidence type="ECO:0000256" key="5">
    <source>
        <dbReference type="ARBA" id="ARBA00022741"/>
    </source>
</evidence>
<keyword evidence="4" id="KW-0479">Metal-binding</keyword>
<dbReference type="InterPro" id="IPR032284">
    <property type="entry name" value="RecQ_Zn-bd"/>
</dbReference>
<dbReference type="InterPro" id="IPR044876">
    <property type="entry name" value="HRDC_dom_sf"/>
</dbReference>
<keyword evidence="14" id="KW-0413">Isomerase</keyword>
<comment type="cofactor">
    <cofactor evidence="1">
        <name>Mg(2+)</name>
        <dbReference type="ChEBI" id="CHEBI:18420"/>
    </cofactor>
</comment>
<dbReference type="SMART" id="SM00487">
    <property type="entry name" value="DEXDc"/>
    <property type="match status" value="1"/>
</dbReference>
<evidence type="ECO:0000256" key="14">
    <source>
        <dbReference type="ARBA" id="ARBA00023235"/>
    </source>
</evidence>
<evidence type="ECO:0000256" key="9">
    <source>
        <dbReference type="ARBA" id="ARBA00022833"/>
    </source>
</evidence>
<dbReference type="GO" id="GO:0009432">
    <property type="term" value="P:SOS response"/>
    <property type="evidence" value="ECO:0007669"/>
    <property type="project" value="UniProtKB-UniRule"/>
</dbReference>
<keyword evidence="8 20" id="KW-0347">Helicase</keyword>
<evidence type="ECO:0000256" key="12">
    <source>
        <dbReference type="ARBA" id="ARBA00023172"/>
    </source>
</evidence>
<dbReference type="InterPro" id="IPR027417">
    <property type="entry name" value="P-loop_NTPase"/>
</dbReference>
<dbReference type="Gene3D" id="1.10.10.10">
    <property type="entry name" value="Winged helix-like DNA-binding domain superfamily/Winged helix DNA-binding domain"/>
    <property type="match status" value="1"/>
</dbReference>
<dbReference type="GO" id="GO:0003677">
    <property type="term" value="F:DNA binding"/>
    <property type="evidence" value="ECO:0007669"/>
    <property type="project" value="UniProtKB-KW"/>
</dbReference>
<dbReference type="EC" id="5.6.2.4" evidence="16"/>
<evidence type="ECO:0000256" key="16">
    <source>
        <dbReference type="NCBIfam" id="TIGR01389"/>
    </source>
</evidence>
<dbReference type="EMBL" id="BMZH01000001">
    <property type="protein sequence ID" value="GHA81956.1"/>
    <property type="molecule type" value="Genomic_DNA"/>
</dbReference>
<evidence type="ECO:0000256" key="7">
    <source>
        <dbReference type="ARBA" id="ARBA00022801"/>
    </source>
</evidence>
<evidence type="ECO:0000313" key="21">
    <source>
        <dbReference type="Proteomes" id="UP000634004"/>
    </source>
</evidence>
<evidence type="ECO:0000256" key="10">
    <source>
        <dbReference type="ARBA" id="ARBA00022840"/>
    </source>
</evidence>
<keyword evidence="13" id="KW-0234">DNA repair</keyword>
<comment type="catalytic activity">
    <reaction evidence="15">
        <text>Couples ATP hydrolysis with the unwinding of duplex DNA by translocating in the 3'-5' direction.</text>
        <dbReference type="EC" id="5.6.2.4"/>
    </reaction>
</comment>
<accession>A0A8J3CPH0</accession>
<dbReference type="PANTHER" id="PTHR13710:SF105">
    <property type="entry name" value="ATP-DEPENDENT DNA HELICASE Q1"/>
    <property type="match status" value="1"/>
</dbReference>
<dbReference type="PROSITE" id="PS50967">
    <property type="entry name" value="HRDC"/>
    <property type="match status" value="1"/>
</dbReference>
<dbReference type="GO" id="GO:0009378">
    <property type="term" value="F:four-way junction helicase activity"/>
    <property type="evidence" value="ECO:0007669"/>
    <property type="project" value="TreeGrafter"/>
</dbReference>
<evidence type="ECO:0000259" key="18">
    <source>
        <dbReference type="PROSITE" id="PS51192"/>
    </source>
</evidence>
<dbReference type="SUPFAM" id="SSF52540">
    <property type="entry name" value="P-loop containing nucleoside triphosphate hydrolases"/>
    <property type="match status" value="1"/>
</dbReference>
<dbReference type="PANTHER" id="PTHR13710">
    <property type="entry name" value="DNA HELICASE RECQ FAMILY MEMBER"/>
    <property type="match status" value="1"/>
</dbReference>
<evidence type="ECO:0000313" key="20">
    <source>
        <dbReference type="EMBL" id="GHA81956.1"/>
    </source>
</evidence>
<reference evidence="20" key="1">
    <citation type="journal article" date="2014" name="Int. J. Syst. Evol. Microbiol.">
        <title>Complete genome sequence of Corynebacterium casei LMG S-19264T (=DSM 44701T), isolated from a smear-ripened cheese.</title>
        <authorList>
            <consortium name="US DOE Joint Genome Institute (JGI-PGF)"/>
            <person name="Walter F."/>
            <person name="Albersmeier A."/>
            <person name="Kalinowski J."/>
            <person name="Ruckert C."/>
        </authorList>
    </citation>
    <scope>NUCLEOTIDE SEQUENCE</scope>
    <source>
        <strain evidence="20">KCTC 32513</strain>
    </source>
</reference>
<dbReference type="GO" id="GO:0006260">
    <property type="term" value="P:DNA replication"/>
    <property type="evidence" value="ECO:0007669"/>
    <property type="project" value="InterPro"/>
</dbReference>
<sequence length="616" mass="68059">MREIWGLLLLPNHPSEPFMPQRFSNMHSALKTVFGHDAFRPGQEEVIDAIMAGRNVLAVMPTGAGKSLCYQVPSLMLDGVSIIISPLVALMDNQVAALRANGIAVSCLHSGQDRARNVEEWKRVARGEVSMLYMSPERLMTPRMLLAMEQINPPLFVVDEAHCVSKWGPAFRPEYGMLSGLKAKFPDARIAAFTATADAGTRTDIAAQLFGGKGDVIVQGFDRPNLSLTVKPKINRSSQLLDFMKDRQGESGIVYALSRKSTEEHTRTLVAAGYTALAYHAGMSAEQRFENQERFIAEDGIVMVATIAFGMGIDKPDIRFVFHVNLPSSPEAYYQEIGRAGRDGQPADTVLLYGLDDIRMRRQFITQEDSDADHQLREHKRLDALLGYCEASTCRRQVLMAYFGEDLPPCGQCDVCENPPERIDATDAAIAFMRAAQDTGERFGANHVIAVARGADTDKIRQFGHDQLPSHGTGQRWGDPFFKSLVRQAIATGYLSVDMERYGRIVVNAPGQALVAGQGAFLMTEPKAPQTSKTRKRKVAPELMGEADHDLLVTLKSLRRDMAREMGKPAYIIFSDATLIDMAQKRPKNRGQMLGVSGVGETKFERFGTVFLEAIN</sequence>
<feature type="domain" description="Helicase C-terminal" evidence="19">
    <location>
        <begin position="236"/>
        <end position="384"/>
    </location>
</feature>
<dbReference type="Proteomes" id="UP000634004">
    <property type="component" value="Unassembled WGS sequence"/>
</dbReference>
<dbReference type="GO" id="GO:0030894">
    <property type="term" value="C:replisome"/>
    <property type="evidence" value="ECO:0007669"/>
    <property type="project" value="TreeGrafter"/>
</dbReference>
<keyword evidence="7" id="KW-0378">Hydrolase</keyword>
<dbReference type="SMART" id="SM00490">
    <property type="entry name" value="HELICc"/>
    <property type="match status" value="1"/>
</dbReference>
<keyword evidence="5" id="KW-0547">Nucleotide-binding</keyword>
<dbReference type="NCBIfam" id="TIGR01389">
    <property type="entry name" value="recQ"/>
    <property type="match status" value="1"/>
</dbReference>
<evidence type="ECO:0000256" key="4">
    <source>
        <dbReference type="ARBA" id="ARBA00022723"/>
    </source>
</evidence>
<evidence type="ECO:0000256" key="6">
    <source>
        <dbReference type="ARBA" id="ARBA00022763"/>
    </source>
</evidence>
<evidence type="ECO:0000256" key="1">
    <source>
        <dbReference type="ARBA" id="ARBA00001946"/>
    </source>
</evidence>
<dbReference type="Pfam" id="PF09382">
    <property type="entry name" value="RQC"/>
    <property type="match status" value="1"/>
</dbReference>
<keyword evidence="21" id="KW-1185">Reference proteome</keyword>
<dbReference type="Pfam" id="PF00570">
    <property type="entry name" value="HRDC"/>
    <property type="match status" value="1"/>
</dbReference>